<feature type="region of interest" description="Disordered" evidence="1">
    <location>
        <begin position="1"/>
        <end position="244"/>
    </location>
</feature>
<sequence length="244" mass="26287">MQKVEGQASSPADRDPHRKLSATIARRDSEPEASIALLLTPVDERDPRKRLKLDPSVVPSRSPVAADGRSSPPPSRPDQPRSVSVPPADAALKTSCVSSRPAPIPLPRRPSLTKAPPPQAPPDLRAEPVRSRASHWSPPPPPSRSSHWSPPPPPRDRDHEPDAPHLHPHPQRAPYPPRTAYQTASPPQSPRRGAGPADADRDRRTRRPSAHSGSSPDPHGMGPSADMSLSARAGGGPLWKRISF</sequence>
<dbReference type="AlphaFoldDB" id="A0AAD6XSW5"/>
<evidence type="ECO:0000313" key="2">
    <source>
        <dbReference type="EMBL" id="KAJ7097187.1"/>
    </source>
</evidence>
<protein>
    <submittedName>
        <fullName evidence="2">Uncharacterized protein</fullName>
    </submittedName>
</protein>
<dbReference type="EMBL" id="JARJCN010000010">
    <property type="protein sequence ID" value="KAJ7097187.1"/>
    <property type="molecule type" value="Genomic_DNA"/>
</dbReference>
<reference evidence="2" key="1">
    <citation type="submission" date="2023-03" db="EMBL/GenBank/DDBJ databases">
        <title>Massive genome expansion in bonnet fungi (Mycena s.s.) driven by repeated elements and novel gene families across ecological guilds.</title>
        <authorList>
            <consortium name="Lawrence Berkeley National Laboratory"/>
            <person name="Harder C.B."/>
            <person name="Miyauchi S."/>
            <person name="Viragh M."/>
            <person name="Kuo A."/>
            <person name="Thoen E."/>
            <person name="Andreopoulos B."/>
            <person name="Lu D."/>
            <person name="Skrede I."/>
            <person name="Drula E."/>
            <person name="Henrissat B."/>
            <person name="Morin E."/>
            <person name="Kohler A."/>
            <person name="Barry K."/>
            <person name="LaButti K."/>
            <person name="Morin E."/>
            <person name="Salamov A."/>
            <person name="Lipzen A."/>
            <person name="Mereny Z."/>
            <person name="Hegedus B."/>
            <person name="Baldrian P."/>
            <person name="Stursova M."/>
            <person name="Weitz H."/>
            <person name="Taylor A."/>
            <person name="Grigoriev I.V."/>
            <person name="Nagy L.G."/>
            <person name="Martin F."/>
            <person name="Kauserud H."/>
        </authorList>
    </citation>
    <scope>NUCLEOTIDE SEQUENCE</scope>
    <source>
        <strain evidence="2">CBHHK173m</strain>
    </source>
</reference>
<evidence type="ECO:0000256" key="1">
    <source>
        <dbReference type="SAM" id="MobiDB-lite"/>
    </source>
</evidence>
<feature type="compositionally biased region" description="Basic and acidic residues" evidence="1">
    <location>
        <begin position="154"/>
        <end position="165"/>
    </location>
</feature>
<proteinExistence type="predicted"/>
<gene>
    <name evidence="2" type="ORF">B0H15DRAFT_33529</name>
</gene>
<organism evidence="2 3">
    <name type="scientific">Mycena belliarum</name>
    <dbReference type="NCBI Taxonomy" id="1033014"/>
    <lineage>
        <taxon>Eukaryota</taxon>
        <taxon>Fungi</taxon>
        <taxon>Dikarya</taxon>
        <taxon>Basidiomycota</taxon>
        <taxon>Agaricomycotina</taxon>
        <taxon>Agaricomycetes</taxon>
        <taxon>Agaricomycetidae</taxon>
        <taxon>Agaricales</taxon>
        <taxon>Marasmiineae</taxon>
        <taxon>Mycenaceae</taxon>
        <taxon>Mycena</taxon>
    </lineage>
</organism>
<evidence type="ECO:0000313" key="3">
    <source>
        <dbReference type="Proteomes" id="UP001222325"/>
    </source>
</evidence>
<name>A0AAD6XSW5_9AGAR</name>
<keyword evidence="3" id="KW-1185">Reference proteome</keyword>
<accession>A0AAD6XSW5</accession>
<feature type="compositionally biased region" description="Pro residues" evidence="1">
    <location>
        <begin position="137"/>
        <end position="153"/>
    </location>
</feature>
<comment type="caution">
    <text evidence="2">The sequence shown here is derived from an EMBL/GenBank/DDBJ whole genome shotgun (WGS) entry which is preliminary data.</text>
</comment>
<dbReference type="Proteomes" id="UP001222325">
    <property type="component" value="Unassembled WGS sequence"/>
</dbReference>